<reference evidence="3" key="1">
    <citation type="submission" date="2021-03" db="EMBL/GenBank/DDBJ databases">
        <title>Taxonomic study of Clostridium polyendosporum from meadow-gley soil under rice.</title>
        <authorList>
            <person name="Kobayashi H."/>
            <person name="Tanizawa Y."/>
            <person name="Yagura M."/>
        </authorList>
    </citation>
    <scope>NUCLEOTIDE SEQUENCE</scope>
    <source>
        <strain evidence="3">JCM 30710</strain>
    </source>
</reference>
<keyword evidence="2" id="KW-1133">Transmembrane helix</keyword>
<keyword evidence="4" id="KW-1185">Reference proteome</keyword>
<feature type="coiled-coil region" evidence="1">
    <location>
        <begin position="133"/>
        <end position="160"/>
    </location>
</feature>
<feature type="transmembrane region" description="Helical" evidence="2">
    <location>
        <begin position="12"/>
        <end position="34"/>
    </location>
</feature>
<feature type="transmembrane region" description="Helical" evidence="2">
    <location>
        <begin position="54"/>
        <end position="75"/>
    </location>
</feature>
<gene>
    <name evidence="3" type="ORF">CPJCM30710_19790</name>
</gene>
<keyword evidence="2" id="KW-0472">Membrane</keyword>
<dbReference type="AlphaFoldDB" id="A0A919VM81"/>
<comment type="caution">
    <text evidence="3">The sequence shown here is derived from an EMBL/GenBank/DDBJ whole genome shotgun (WGS) entry which is preliminary data.</text>
</comment>
<evidence type="ECO:0008006" key="5">
    <source>
        <dbReference type="Google" id="ProtNLM"/>
    </source>
</evidence>
<dbReference type="Proteomes" id="UP000679179">
    <property type="component" value="Unassembled WGS sequence"/>
</dbReference>
<keyword evidence="2" id="KW-0812">Transmembrane</keyword>
<name>A0A919VM81_9CLOT</name>
<keyword evidence="1" id="KW-0175">Coiled coil</keyword>
<protein>
    <recommendedName>
        <fullName evidence="5">Phage abortive infection protein</fullName>
    </recommendedName>
</protein>
<evidence type="ECO:0000256" key="2">
    <source>
        <dbReference type="SAM" id="Phobius"/>
    </source>
</evidence>
<evidence type="ECO:0000256" key="1">
    <source>
        <dbReference type="SAM" id="Coils"/>
    </source>
</evidence>
<sequence length="262" mass="30919">MRNKQSLIAATYIFILVVVVVVILIIPFFVKFIIEITTLILPKPIGEFNSWVGYYGNIFGSTIGGAISAFVAYGVMKYQIKMNNEEGENNRKEIIKQAIFSESISKIKKITMEQDIVIDEYLDFIKQYYLSQLELSEERHDFIKTNLANLERKFEQLHIQFVVELQITDCLTDIFQKQAKEIIDTYAKCNDKVNELIKICENLRVRLYNKKELISIDAKNLLLDKENYRKLQDILEISYKYKYAYTTFYSKLYSFYIKKYLI</sequence>
<dbReference type="EMBL" id="BOPZ01000015">
    <property type="protein sequence ID" value="GIM29313.1"/>
    <property type="molecule type" value="Genomic_DNA"/>
</dbReference>
<organism evidence="3 4">
    <name type="scientific">Clostridium polyendosporum</name>
    <dbReference type="NCBI Taxonomy" id="69208"/>
    <lineage>
        <taxon>Bacteria</taxon>
        <taxon>Bacillati</taxon>
        <taxon>Bacillota</taxon>
        <taxon>Clostridia</taxon>
        <taxon>Eubacteriales</taxon>
        <taxon>Clostridiaceae</taxon>
        <taxon>Clostridium</taxon>
    </lineage>
</organism>
<proteinExistence type="predicted"/>
<evidence type="ECO:0000313" key="3">
    <source>
        <dbReference type="EMBL" id="GIM29313.1"/>
    </source>
</evidence>
<evidence type="ECO:0000313" key="4">
    <source>
        <dbReference type="Proteomes" id="UP000679179"/>
    </source>
</evidence>
<accession>A0A919VM81</accession>
<dbReference type="RefSeq" id="WP_212904012.1">
    <property type="nucleotide sequence ID" value="NZ_BOPZ01000015.1"/>
</dbReference>